<protein>
    <submittedName>
        <fullName evidence="2">Uncharacterized protein</fullName>
    </submittedName>
</protein>
<feature type="signal peptide" evidence="1">
    <location>
        <begin position="1"/>
        <end position="24"/>
    </location>
</feature>
<reference evidence="2 3" key="1">
    <citation type="submission" date="2018-02" db="EMBL/GenBank/DDBJ databases">
        <title>Comparative genomes isolates from brazilian mangrove.</title>
        <authorList>
            <person name="Araujo J.E."/>
            <person name="Taketani R.G."/>
            <person name="Silva M.C.P."/>
            <person name="Loureco M.V."/>
            <person name="Andreote F.D."/>
        </authorList>
    </citation>
    <scope>NUCLEOTIDE SEQUENCE [LARGE SCALE GENOMIC DNA]</scope>
    <source>
        <strain evidence="2 3">HEX-2 MGV</strain>
    </source>
</reference>
<evidence type="ECO:0000313" key="2">
    <source>
        <dbReference type="EMBL" id="PQO33431.1"/>
    </source>
</evidence>
<proteinExistence type="predicted"/>
<dbReference type="OrthoDB" id="280022at2"/>
<keyword evidence="1" id="KW-0732">Signal</keyword>
<organism evidence="2 3">
    <name type="scientific">Blastopirellula marina</name>
    <dbReference type="NCBI Taxonomy" id="124"/>
    <lineage>
        <taxon>Bacteria</taxon>
        <taxon>Pseudomonadati</taxon>
        <taxon>Planctomycetota</taxon>
        <taxon>Planctomycetia</taxon>
        <taxon>Pirellulales</taxon>
        <taxon>Pirellulaceae</taxon>
        <taxon>Blastopirellula</taxon>
    </lineage>
</organism>
<sequence length="104" mass="11086">MLIRLFMFVMLALVLGCTSSQTPAVPDGLSSDQLVAAIDEIAETGRFEEETLVELTIGLENAGLMGEAASAQQLPTMTDERQIKQFAKRLSATVKKGLASNGAK</sequence>
<dbReference type="PROSITE" id="PS51257">
    <property type="entry name" value="PROKAR_LIPOPROTEIN"/>
    <property type="match status" value="1"/>
</dbReference>
<name>A0A2S8FMP8_9BACT</name>
<evidence type="ECO:0000256" key="1">
    <source>
        <dbReference type="SAM" id="SignalP"/>
    </source>
</evidence>
<dbReference type="EMBL" id="PUIA01000035">
    <property type="protein sequence ID" value="PQO33431.1"/>
    <property type="molecule type" value="Genomic_DNA"/>
</dbReference>
<feature type="chain" id="PRO_5015633607" evidence="1">
    <location>
        <begin position="25"/>
        <end position="104"/>
    </location>
</feature>
<comment type="caution">
    <text evidence="2">The sequence shown here is derived from an EMBL/GenBank/DDBJ whole genome shotgun (WGS) entry which is preliminary data.</text>
</comment>
<evidence type="ECO:0000313" key="3">
    <source>
        <dbReference type="Proteomes" id="UP000240009"/>
    </source>
</evidence>
<dbReference type="Proteomes" id="UP000240009">
    <property type="component" value="Unassembled WGS sequence"/>
</dbReference>
<accession>A0A2S8FMP8</accession>
<dbReference type="AlphaFoldDB" id="A0A2S8FMP8"/>
<dbReference type="RefSeq" id="WP_105353185.1">
    <property type="nucleotide sequence ID" value="NZ_PUIA01000035.1"/>
</dbReference>
<gene>
    <name evidence="2" type="ORF">C5Y96_11345</name>
</gene>